<evidence type="ECO:0000256" key="1">
    <source>
        <dbReference type="SAM" id="SignalP"/>
    </source>
</evidence>
<keyword evidence="3" id="KW-1185">Reference proteome</keyword>
<gene>
    <name evidence="2" type="ORF">FRY97_05085</name>
</gene>
<dbReference type="RefSeq" id="WP_147166352.1">
    <property type="nucleotide sequence ID" value="NZ_VOOR01000007.1"/>
</dbReference>
<organism evidence="2 3">
    <name type="scientific">Phaeodactylibacter luteus</name>
    <dbReference type="NCBI Taxonomy" id="1564516"/>
    <lineage>
        <taxon>Bacteria</taxon>
        <taxon>Pseudomonadati</taxon>
        <taxon>Bacteroidota</taxon>
        <taxon>Saprospiria</taxon>
        <taxon>Saprospirales</taxon>
        <taxon>Haliscomenobacteraceae</taxon>
        <taxon>Phaeodactylibacter</taxon>
    </lineage>
</organism>
<keyword evidence="1" id="KW-0732">Signal</keyword>
<evidence type="ECO:0008006" key="4">
    <source>
        <dbReference type="Google" id="ProtNLM"/>
    </source>
</evidence>
<dbReference type="OrthoDB" id="980982at2"/>
<accession>A0A5C6RWG1</accession>
<proteinExistence type="predicted"/>
<dbReference type="Proteomes" id="UP000321580">
    <property type="component" value="Unassembled WGS sequence"/>
</dbReference>
<reference evidence="2 3" key="1">
    <citation type="submission" date="2019-08" db="EMBL/GenBank/DDBJ databases">
        <title>Genome of Phaeodactylibacter luteus.</title>
        <authorList>
            <person name="Bowman J.P."/>
        </authorList>
    </citation>
    <scope>NUCLEOTIDE SEQUENCE [LARGE SCALE GENOMIC DNA]</scope>
    <source>
        <strain evidence="2 3">KCTC 42180</strain>
    </source>
</reference>
<evidence type="ECO:0000313" key="2">
    <source>
        <dbReference type="EMBL" id="TXB66563.1"/>
    </source>
</evidence>
<protein>
    <recommendedName>
        <fullName evidence="4">Lipoprotein</fullName>
    </recommendedName>
</protein>
<evidence type="ECO:0000313" key="3">
    <source>
        <dbReference type="Proteomes" id="UP000321580"/>
    </source>
</evidence>
<sequence>MNIQISTLVAALAFFAFSCVQPPDYPEEPVIEYIGFNTLTFPQGGAGTPSDTLILTFGFTDGDGNLGFDDSTVDVFLTDSRTGFVDVKKLPVIPSEGVGNGISGEVTLRFPNQPSQICCLYPDQSTGCQPNPNYPTDTFSFEIQIQDRDGNRSNIIRTETVTLLCQ</sequence>
<comment type="caution">
    <text evidence="2">The sequence shown here is derived from an EMBL/GenBank/DDBJ whole genome shotgun (WGS) entry which is preliminary data.</text>
</comment>
<dbReference type="AlphaFoldDB" id="A0A5C6RWG1"/>
<feature type="signal peptide" evidence="1">
    <location>
        <begin position="1"/>
        <end position="22"/>
    </location>
</feature>
<dbReference type="EMBL" id="VOOR01000007">
    <property type="protein sequence ID" value="TXB66563.1"/>
    <property type="molecule type" value="Genomic_DNA"/>
</dbReference>
<feature type="chain" id="PRO_5022786720" description="Lipoprotein" evidence="1">
    <location>
        <begin position="23"/>
        <end position="166"/>
    </location>
</feature>
<name>A0A5C6RWG1_9BACT</name>